<dbReference type="HOGENOM" id="CLU_087539_2_1_11"/>
<dbReference type="PROSITE" id="PS50977">
    <property type="entry name" value="HTH_TETR_2"/>
    <property type="match status" value="1"/>
</dbReference>
<dbReference type="EMBL" id="ACUX02000004">
    <property type="protein sequence ID" value="EEZ62201.1"/>
    <property type="molecule type" value="Genomic_DNA"/>
</dbReference>
<dbReference type="InterPro" id="IPR009057">
    <property type="entry name" value="Homeodomain-like_sf"/>
</dbReference>
<feature type="domain" description="HTH tetR-type" evidence="3">
    <location>
        <begin position="3"/>
        <end position="63"/>
    </location>
</feature>
<dbReference type="Gene3D" id="1.10.357.10">
    <property type="entry name" value="Tetracycline Repressor, domain 2"/>
    <property type="match status" value="1"/>
</dbReference>
<evidence type="ECO:0000313" key="5">
    <source>
        <dbReference type="Proteomes" id="UP000006001"/>
    </source>
</evidence>
<dbReference type="GO" id="GO:0003677">
    <property type="term" value="F:DNA binding"/>
    <property type="evidence" value="ECO:0007669"/>
    <property type="project" value="UniProtKB-UniRule"/>
</dbReference>
<proteinExistence type="predicted"/>
<evidence type="ECO:0000313" key="4">
    <source>
        <dbReference type="EMBL" id="EEZ62201.1"/>
    </source>
</evidence>
<protein>
    <submittedName>
        <fullName evidence="4">Transcriptional regulator, TetR family</fullName>
    </submittedName>
</protein>
<dbReference type="GeneID" id="85006952"/>
<evidence type="ECO:0000256" key="2">
    <source>
        <dbReference type="PROSITE-ProRule" id="PRU00335"/>
    </source>
</evidence>
<reference evidence="4" key="1">
    <citation type="submission" date="2009-10" db="EMBL/GenBank/DDBJ databases">
        <authorList>
            <person name="Weinstock G."/>
            <person name="Sodergren E."/>
            <person name="Clifton S."/>
            <person name="Fulton L."/>
            <person name="Fulton B."/>
            <person name="Courtney L."/>
            <person name="Fronick C."/>
            <person name="Harrison M."/>
            <person name="Strong C."/>
            <person name="Farmer C."/>
            <person name="Delahaunty K."/>
            <person name="Markovic C."/>
            <person name="Hall O."/>
            <person name="Minx P."/>
            <person name="Tomlinson C."/>
            <person name="Mitreva M."/>
            <person name="Nelson J."/>
            <person name="Hou S."/>
            <person name="Wollam A."/>
            <person name="Pepin K.H."/>
            <person name="Johnson M."/>
            <person name="Bhonagiri V."/>
            <person name="Nash W.E."/>
            <person name="Warren W."/>
            <person name="Chinwalla A."/>
            <person name="Mardis E.R."/>
            <person name="Wilson R.K."/>
        </authorList>
    </citation>
    <scope>NUCLEOTIDE SEQUENCE [LARGE SCALE GENOMIC DNA]</scope>
    <source>
        <strain evidence="4">ATCC 700122</strain>
    </source>
</reference>
<dbReference type="RefSeq" id="WP_006361541.1">
    <property type="nucleotide sequence ID" value="NZ_GG700630.1"/>
</dbReference>
<keyword evidence="1 2" id="KW-0238">DNA-binding</keyword>
<dbReference type="InterPro" id="IPR001647">
    <property type="entry name" value="HTH_TetR"/>
</dbReference>
<accession>D0WER3</accession>
<feature type="DNA-binding region" description="H-T-H motif" evidence="2">
    <location>
        <begin position="26"/>
        <end position="45"/>
    </location>
</feature>
<organism evidence="4 5">
    <name type="scientific">Slackia exigua (strain ATCC 700122 / DSM 15923 / CIP 105133 / JCM 11022 / KCTC 5966 / S-7)</name>
    <dbReference type="NCBI Taxonomy" id="649764"/>
    <lineage>
        <taxon>Bacteria</taxon>
        <taxon>Bacillati</taxon>
        <taxon>Actinomycetota</taxon>
        <taxon>Coriobacteriia</taxon>
        <taxon>Eggerthellales</taxon>
        <taxon>Eggerthellaceae</taxon>
        <taxon>Slackia</taxon>
    </lineage>
</organism>
<dbReference type="eggNOG" id="COG1309">
    <property type="taxonomic scope" value="Bacteria"/>
</dbReference>
<dbReference type="AlphaFoldDB" id="D0WER3"/>
<keyword evidence="5" id="KW-1185">Reference proteome</keyword>
<comment type="caution">
    <text evidence="4">The sequence shown here is derived from an EMBL/GenBank/DDBJ whole genome shotgun (WGS) entry which is preliminary data.</text>
</comment>
<sequence>MTRFTERAIMDAFFELLVEKPLDKVTVADIAQRCGINRNTFYYHYHDVYDLLESLIDSELRKVMEASGGADDLTWDSFIEAGTHFLSEHRAFVFHIYESSHHEILERYVDEVAALTVSRYIDRQAEGLAVDPSDRADIVTFGTIVLEGLLNRWISDGMKDDAAQYVTTLSRLFEGSFRQALERSAARFASE</sequence>
<dbReference type="OrthoDB" id="3193022at2"/>
<dbReference type="Pfam" id="PF14278">
    <property type="entry name" value="TetR_C_8"/>
    <property type="match status" value="1"/>
</dbReference>
<dbReference type="InterPro" id="IPR039532">
    <property type="entry name" value="TetR_C_Firmicutes"/>
</dbReference>
<dbReference type="PANTHER" id="PTHR43479">
    <property type="entry name" value="ACREF/ENVCD OPERON REPRESSOR-RELATED"/>
    <property type="match status" value="1"/>
</dbReference>
<dbReference type="SUPFAM" id="SSF46689">
    <property type="entry name" value="Homeodomain-like"/>
    <property type="match status" value="1"/>
</dbReference>
<dbReference type="InterPro" id="IPR050624">
    <property type="entry name" value="HTH-type_Tx_Regulator"/>
</dbReference>
<dbReference type="PANTHER" id="PTHR43479:SF7">
    <property type="entry name" value="TETR-FAMILY TRANSCRIPTIONAL REGULATOR"/>
    <property type="match status" value="1"/>
</dbReference>
<dbReference type="Pfam" id="PF00440">
    <property type="entry name" value="TetR_N"/>
    <property type="match status" value="1"/>
</dbReference>
<name>D0WER3_SLAES</name>
<evidence type="ECO:0000256" key="1">
    <source>
        <dbReference type="ARBA" id="ARBA00023125"/>
    </source>
</evidence>
<gene>
    <name evidence="4" type="ORF">HMPREF0762_00293</name>
</gene>
<dbReference type="Proteomes" id="UP000006001">
    <property type="component" value="Unassembled WGS sequence"/>
</dbReference>
<dbReference type="STRING" id="649764.HMPREF0762_00293"/>
<evidence type="ECO:0000259" key="3">
    <source>
        <dbReference type="PROSITE" id="PS50977"/>
    </source>
</evidence>